<organism evidence="1">
    <name type="scientific">Graphocephala atropunctata</name>
    <dbReference type="NCBI Taxonomy" id="36148"/>
    <lineage>
        <taxon>Eukaryota</taxon>
        <taxon>Metazoa</taxon>
        <taxon>Ecdysozoa</taxon>
        <taxon>Arthropoda</taxon>
        <taxon>Hexapoda</taxon>
        <taxon>Insecta</taxon>
        <taxon>Pterygota</taxon>
        <taxon>Neoptera</taxon>
        <taxon>Paraneoptera</taxon>
        <taxon>Hemiptera</taxon>
        <taxon>Auchenorrhyncha</taxon>
        <taxon>Membracoidea</taxon>
        <taxon>Cicadellidae</taxon>
        <taxon>Cicadellinae</taxon>
        <taxon>Cicadellini</taxon>
        <taxon>Graphocephala</taxon>
    </lineage>
</organism>
<protein>
    <submittedName>
        <fullName evidence="1">Uncharacterized protein</fullName>
    </submittedName>
</protein>
<name>A0A1B6KCR4_9HEMI</name>
<dbReference type="EMBL" id="GEBQ01030746">
    <property type="protein sequence ID" value="JAT09231.1"/>
    <property type="molecule type" value="Transcribed_RNA"/>
</dbReference>
<proteinExistence type="predicted"/>
<evidence type="ECO:0000313" key="1">
    <source>
        <dbReference type="EMBL" id="JAT09231.1"/>
    </source>
</evidence>
<dbReference type="AlphaFoldDB" id="A0A1B6KCR4"/>
<reference evidence="1" key="1">
    <citation type="submission" date="2015-11" db="EMBL/GenBank/DDBJ databases">
        <title>De novo transcriptome assembly of four potential Pierce s Disease insect vectors from Arizona vineyards.</title>
        <authorList>
            <person name="Tassone E.E."/>
        </authorList>
    </citation>
    <scope>NUCLEOTIDE SEQUENCE</scope>
</reference>
<accession>A0A1B6KCR4</accession>
<sequence>MSDAISFVVKLYKKEIAVALSFVLIKNAREIGEPVINHTKRLQNKYFYENQDDIQNPILKHRFLSWNQDEILNKLRQTIPPSSEESTREIEKYSSDGMYFSVFSERNVY</sequence>
<gene>
    <name evidence="1" type="ORF">g.20591</name>
</gene>